<organism evidence="3 4">
    <name type="scientific">Ficus carica</name>
    <name type="common">Common fig</name>
    <dbReference type="NCBI Taxonomy" id="3494"/>
    <lineage>
        <taxon>Eukaryota</taxon>
        <taxon>Viridiplantae</taxon>
        <taxon>Streptophyta</taxon>
        <taxon>Embryophyta</taxon>
        <taxon>Tracheophyta</taxon>
        <taxon>Spermatophyta</taxon>
        <taxon>Magnoliopsida</taxon>
        <taxon>eudicotyledons</taxon>
        <taxon>Gunneridae</taxon>
        <taxon>Pentapetalae</taxon>
        <taxon>rosids</taxon>
        <taxon>fabids</taxon>
        <taxon>Rosales</taxon>
        <taxon>Moraceae</taxon>
        <taxon>Ficeae</taxon>
        <taxon>Ficus</taxon>
    </lineage>
</organism>
<dbReference type="Pfam" id="PF01179">
    <property type="entry name" value="Cu_amine_oxid"/>
    <property type="match status" value="1"/>
</dbReference>
<dbReference type="Proteomes" id="UP001187192">
    <property type="component" value="Unassembled WGS sequence"/>
</dbReference>
<evidence type="ECO:0000313" key="4">
    <source>
        <dbReference type="Proteomes" id="UP001187192"/>
    </source>
</evidence>
<evidence type="ECO:0000259" key="2">
    <source>
        <dbReference type="Pfam" id="PF01179"/>
    </source>
</evidence>
<comment type="similarity">
    <text evidence="1">Belongs to the copper/topaquinone oxidase family.</text>
</comment>
<dbReference type="PANTHER" id="PTHR10638:SF87">
    <property type="entry name" value="AMINE OXIDASE [COPPER-CONTAINING] ALPHA 2, PEROXISOMAL-RELATED"/>
    <property type="match status" value="1"/>
</dbReference>
<name>A0AA88A202_FICCA</name>
<sequence>MTTPLRISETQQTWFDSEAEMARRACAFDARVGVVISQASIFDLEKNKYRRVLYRAYVSELFVPYMDPTEEVYFKTFFDCGEFGFGQSAVPLVPLADCLANANFVDSYYAAPDGTPVGLTGVVEIKAVTYTQKDQIKEDVYGTLLAENSVAIHHDHFLTYHLDLDVDGEDNSFLKTSLVTKRQEISQHSTPRKSYWTTETEVAKTESDAKIKLGLRLLELAVINPNKRIKVGNYIGYRLLPDPAAVPLLSDDDYPQIRAAFVDYDVWVTPYKKSEKWAGGKFVDQNQGDDNLAVWSLRNRRIENNDIVLWHTIGFHHVPSQEEFPVMPTLSGGFEL</sequence>
<dbReference type="InterPro" id="IPR049947">
    <property type="entry name" value="Cu_Am_Ox_Cu-bd"/>
</dbReference>
<dbReference type="AlphaFoldDB" id="A0AA88A202"/>
<keyword evidence="1" id="KW-0560">Oxidoreductase</keyword>
<dbReference type="PANTHER" id="PTHR10638">
    <property type="entry name" value="COPPER AMINE OXIDASE"/>
    <property type="match status" value="1"/>
</dbReference>
<comment type="caution">
    <text evidence="3">The sequence shown here is derived from an EMBL/GenBank/DDBJ whole genome shotgun (WGS) entry which is preliminary data.</text>
</comment>
<dbReference type="GO" id="GO:0005507">
    <property type="term" value="F:copper ion binding"/>
    <property type="evidence" value="ECO:0007669"/>
    <property type="project" value="InterPro"/>
</dbReference>
<feature type="domain" description="Copper amine oxidase catalytic" evidence="2">
    <location>
        <begin position="117"/>
        <end position="336"/>
    </location>
</feature>
<accession>A0AA88A202</accession>
<protein>
    <recommendedName>
        <fullName evidence="1">Amine oxidase</fullName>
        <ecNumber evidence="1">1.4.3.-</ecNumber>
    </recommendedName>
</protein>
<comment type="cofactor">
    <cofactor evidence="1">
        <name>Cu cation</name>
        <dbReference type="ChEBI" id="CHEBI:23378"/>
    </cofactor>
    <text evidence="1">Contains 1 topaquinone per subunit.</text>
</comment>
<dbReference type="GO" id="GO:0009308">
    <property type="term" value="P:amine metabolic process"/>
    <property type="evidence" value="ECO:0007669"/>
    <property type="project" value="UniProtKB-UniRule"/>
</dbReference>
<dbReference type="SUPFAM" id="SSF49998">
    <property type="entry name" value="Amine oxidase catalytic domain"/>
    <property type="match status" value="1"/>
</dbReference>
<gene>
    <name evidence="3" type="ORF">TIFTF001_015845</name>
</gene>
<dbReference type="InterPro" id="IPR015798">
    <property type="entry name" value="Cu_amine_oxidase_C"/>
</dbReference>
<keyword evidence="1" id="KW-0186">Copper</keyword>
<keyword evidence="1" id="KW-0801">TPQ</keyword>
<dbReference type="Gene3D" id="2.70.98.20">
    <property type="entry name" value="Copper amine oxidase, catalytic domain"/>
    <property type="match status" value="2"/>
</dbReference>
<evidence type="ECO:0000313" key="3">
    <source>
        <dbReference type="EMBL" id="GMN46668.1"/>
    </source>
</evidence>
<dbReference type="PROSITE" id="PS01165">
    <property type="entry name" value="COPPER_AMINE_OXID_2"/>
    <property type="match status" value="1"/>
</dbReference>
<proteinExistence type="inferred from homology"/>
<dbReference type="EC" id="1.4.3.-" evidence="1"/>
<dbReference type="EMBL" id="BTGU01000023">
    <property type="protein sequence ID" value="GMN46668.1"/>
    <property type="molecule type" value="Genomic_DNA"/>
</dbReference>
<reference evidence="3" key="1">
    <citation type="submission" date="2023-07" db="EMBL/GenBank/DDBJ databases">
        <title>draft genome sequence of fig (Ficus carica).</title>
        <authorList>
            <person name="Takahashi T."/>
            <person name="Nishimura K."/>
        </authorList>
    </citation>
    <scope>NUCLEOTIDE SEQUENCE</scope>
</reference>
<dbReference type="GO" id="GO:0048038">
    <property type="term" value="F:quinone binding"/>
    <property type="evidence" value="ECO:0007669"/>
    <property type="project" value="InterPro"/>
</dbReference>
<dbReference type="GO" id="GO:0008131">
    <property type="term" value="F:primary methylamine oxidase activity"/>
    <property type="evidence" value="ECO:0007669"/>
    <property type="project" value="InterPro"/>
</dbReference>
<dbReference type="InterPro" id="IPR000269">
    <property type="entry name" value="Cu_amine_oxidase"/>
</dbReference>
<comment type="PTM">
    <text evidence="1">Topaquinone (TPQ) is generated by copper-dependent autoxidation of a specific tyrosyl residue.</text>
</comment>
<keyword evidence="1" id="KW-0479">Metal-binding</keyword>
<keyword evidence="4" id="KW-1185">Reference proteome</keyword>
<evidence type="ECO:0000256" key="1">
    <source>
        <dbReference type="RuleBase" id="RU000672"/>
    </source>
</evidence>
<dbReference type="InterPro" id="IPR036460">
    <property type="entry name" value="Cu_amine_oxidase_C_sf"/>
</dbReference>